<dbReference type="RefSeq" id="WP_033634041.1">
    <property type="nucleotide sequence ID" value="NZ_CBCSIN010000003.1"/>
</dbReference>
<dbReference type="PANTHER" id="PTHR33639">
    <property type="entry name" value="THIOL-DISULFIDE OXIDOREDUCTASE DCC"/>
    <property type="match status" value="1"/>
</dbReference>
<organism evidence="2 3">
    <name type="scientific">Serratia nematodiphila</name>
    <dbReference type="NCBI Taxonomy" id="458197"/>
    <lineage>
        <taxon>Bacteria</taxon>
        <taxon>Pseudomonadati</taxon>
        <taxon>Pseudomonadota</taxon>
        <taxon>Gammaproteobacteria</taxon>
        <taxon>Enterobacterales</taxon>
        <taxon>Yersiniaceae</taxon>
        <taxon>Serratia</taxon>
    </lineage>
</organism>
<dbReference type="EMBL" id="FMUT01000005">
    <property type="protein sequence ID" value="SCY70501.1"/>
    <property type="molecule type" value="Genomic_DNA"/>
</dbReference>
<name>A0A1G5I3S0_9GAMM</name>
<dbReference type="Proteomes" id="UP000183031">
    <property type="component" value="Unassembled WGS sequence"/>
</dbReference>
<dbReference type="InterPro" id="IPR052927">
    <property type="entry name" value="DCC_oxidoreductase"/>
</dbReference>
<dbReference type="PANTHER" id="PTHR33639:SF2">
    <property type="entry name" value="DUF393 DOMAIN-CONTAINING PROTEIN"/>
    <property type="match status" value="1"/>
</dbReference>
<reference evidence="2 3" key="1">
    <citation type="submission" date="2016-10" db="EMBL/GenBank/DDBJ databases">
        <authorList>
            <person name="Varghese N."/>
            <person name="Submissions S."/>
        </authorList>
    </citation>
    <scope>NUCLEOTIDE SEQUENCE [LARGE SCALE GENOMIC DNA]</scope>
    <source>
        <strain evidence="2 3">CGMCC 1.6853</strain>
    </source>
</reference>
<dbReference type="InterPro" id="IPR007263">
    <property type="entry name" value="DCC1-like"/>
</dbReference>
<evidence type="ECO:0000256" key="1">
    <source>
        <dbReference type="SAM" id="MobiDB-lite"/>
    </source>
</evidence>
<gene>
    <name evidence="2" type="ORF">SAMN02927935_02198</name>
</gene>
<feature type="region of interest" description="Disordered" evidence="1">
    <location>
        <begin position="129"/>
        <end position="150"/>
    </location>
</feature>
<accession>A0A1G5I3S0</accession>
<comment type="caution">
    <text evidence="2">The sequence shown here is derived from an EMBL/GenBank/DDBJ whole genome shotgun (WGS) entry which is preliminary data.</text>
</comment>
<protein>
    <submittedName>
        <fullName evidence="2">Predicted thiol-disulfide oxidoreductase YuxK, DCC family</fullName>
    </submittedName>
</protein>
<dbReference type="Pfam" id="PF04134">
    <property type="entry name" value="DCC1-like"/>
    <property type="match status" value="1"/>
</dbReference>
<sequence length="150" mass="16921">MTPLSQLPYLQPGERALLFDGECNLCHGLVRYLIRADRQRRILLATVQSVEGQAILLALGLPTDRFDSVVYVEQGRYWLRSAALFRSLRQLAWPYRALALGRCLPPKLADKVYDAVAGNRYRLFGRNDGAGLPGADQPGRYLPRRREPPA</sequence>
<keyword evidence="3" id="KW-1185">Reference proteome</keyword>
<evidence type="ECO:0000313" key="3">
    <source>
        <dbReference type="Proteomes" id="UP000183031"/>
    </source>
</evidence>
<proteinExistence type="predicted"/>
<evidence type="ECO:0000313" key="2">
    <source>
        <dbReference type="EMBL" id="SCY70501.1"/>
    </source>
</evidence>